<evidence type="ECO:0000313" key="2">
    <source>
        <dbReference type="EMBL" id="CAE0830377.1"/>
    </source>
</evidence>
<gene>
    <name evidence="2" type="ORF">EGYM00163_LOCUS41657</name>
</gene>
<reference evidence="2" key="1">
    <citation type="submission" date="2021-01" db="EMBL/GenBank/DDBJ databases">
        <authorList>
            <person name="Corre E."/>
            <person name="Pelletier E."/>
            <person name="Niang G."/>
            <person name="Scheremetjew M."/>
            <person name="Finn R."/>
            <person name="Kale V."/>
            <person name="Holt S."/>
            <person name="Cochrane G."/>
            <person name="Meng A."/>
            <person name="Brown T."/>
            <person name="Cohen L."/>
        </authorList>
    </citation>
    <scope>NUCLEOTIDE SEQUENCE</scope>
    <source>
        <strain evidence="2">CCMP1594</strain>
    </source>
</reference>
<name>A0A7S4LHT4_9EUGL</name>
<feature type="transmembrane region" description="Helical" evidence="1">
    <location>
        <begin position="37"/>
        <end position="56"/>
    </location>
</feature>
<keyword evidence="1" id="KW-0812">Transmembrane</keyword>
<sequence length="105" mass="11916">MQYTDACCVLAWQVQPRSHICTPHRNSVITSLSLCEFGAAVCMASFLFVCVFRSVAYGAKCATKSHDILWSLRTMHVGPAGRVCSQHLVFTWDREEMDRRFNDDP</sequence>
<evidence type="ECO:0000256" key="1">
    <source>
        <dbReference type="SAM" id="Phobius"/>
    </source>
</evidence>
<organism evidence="2">
    <name type="scientific">Eutreptiella gymnastica</name>
    <dbReference type="NCBI Taxonomy" id="73025"/>
    <lineage>
        <taxon>Eukaryota</taxon>
        <taxon>Discoba</taxon>
        <taxon>Euglenozoa</taxon>
        <taxon>Euglenida</taxon>
        <taxon>Spirocuta</taxon>
        <taxon>Euglenophyceae</taxon>
        <taxon>Eutreptiales</taxon>
        <taxon>Eutreptiaceae</taxon>
        <taxon>Eutreptiella</taxon>
    </lineage>
</organism>
<dbReference type="EMBL" id="HBJA01121020">
    <property type="protein sequence ID" value="CAE0830377.1"/>
    <property type="molecule type" value="Transcribed_RNA"/>
</dbReference>
<protein>
    <submittedName>
        <fullName evidence="2">Uncharacterized protein</fullName>
    </submittedName>
</protein>
<keyword evidence="1" id="KW-0472">Membrane</keyword>
<keyword evidence="1" id="KW-1133">Transmembrane helix</keyword>
<dbReference type="AlphaFoldDB" id="A0A7S4LHT4"/>
<accession>A0A7S4LHT4</accession>
<proteinExistence type="predicted"/>